<dbReference type="Proteomes" id="UP001196980">
    <property type="component" value="Unassembled WGS sequence"/>
</dbReference>
<reference evidence="4 5" key="1">
    <citation type="journal article" date="2020" name="J Geophys Res Biogeosci">
        <title>Magnetotaxis as an Adaptation to Enable Bacterial Shuttling of Microbial Sulfur and Sulfur Cycling Across Aquatic Oxic#Anoxic Interfaces.</title>
        <authorList>
            <person name="Li J."/>
            <person name="Liu P."/>
            <person name="Wang J."/>
            <person name="Roberts A.P."/>
            <person name="Pan Y."/>
        </authorList>
    </citation>
    <scope>NUCLEOTIDE SEQUENCE [LARGE SCALE GENOMIC DNA]</scope>
    <source>
        <strain evidence="4 5">MYR-1_YQ</strain>
    </source>
</reference>
<evidence type="ECO:0000256" key="2">
    <source>
        <dbReference type="ARBA" id="ARBA00022695"/>
    </source>
</evidence>
<keyword evidence="5" id="KW-1185">Reference proteome</keyword>
<dbReference type="InterPro" id="IPR004821">
    <property type="entry name" value="Cyt_trans-like"/>
</dbReference>
<feature type="domain" description="Cytidyltransferase-like" evidence="3">
    <location>
        <begin position="7"/>
        <end position="100"/>
    </location>
</feature>
<proteinExistence type="predicted"/>
<keyword evidence="2 4" id="KW-0548">Nucleotidyltransferase</keyword>
<name>A0ABS6RZP9_9BACT</name>
<dbReference type="InterPro" id="IPR014729">
    <property type="entry name" value="Rossmann-like_a/b/a_fold"/>
</dbReference>
<organism evidence="4 5">
    <name type="scientific">Candidatus Magnetobacterium casense</name>
    <dbReference type="NCBI Taxonomy" id="1455061"/>
    <lineage>
        <taxon>Bacteria</taxon>
        <taxon>Pseudomonadati</taxon>
        <taxon>Nitrospirota</taxon>
        <taxon>Thermodesulfovibrionia</taxon>
        <taxon>Thermodesulfovibrionales</taxon>
        <taxon>Candidatus Magnetobacteriaceae</taxon>
        <taxon>Candidatus Magnetobacterium</taxon>
    </lineage>
</organism>
<protein>
    <submittedName>
        <fullName evidence="4">Adenylyltransferase/cytidyltransferase family protein</fullName>
    </submittedName>
</protein>
<dbReference type="GO" id="GO:0016779">
    <property type="term" value="F:nucleotidyltransferase activity"/>
    <property type="evidence" value="ECO:0007669"/>
    <property type="project" value="UniProtKB-KW"/>
</dbReference>
<dbReference type="NCBIfam" id="TIGR00125">
    <property type="entry name" value="cyt_tran_rel"/>
    <property type="match status" value="1"/>
</dbReference>
<gene>
    <name evidence="4" type="ORF">HWQ67_08475</name>
</gene>
<dbReference type="EMBL" id="JABXWD010000129">
    <property type="protein sequence ID" value="MBV6341619.1"/>
    <property type="molecule type" value="Genomic_DNA"/>
</dbReference>
<evidence type="ECO:0000313" key="4">
    <source>
        <dbReference type="EMBL" id="MBV6341619.1"/>
    </source>
</evidence>
<evidence type="ECO:0000256" key="1">
    <source>
        <dbReference type="ARBA" id="ARBA00022679"/>
    </source>
</evidence>
<dbReference type="Gene3D" id="3.40.50.620">
    <property type="entry name" value="HUPs"/>
    <property type="match status" value="1"/>
</dbReference>
<evidence type="ECO:0000313" key="5">
    <source>
        <dbReference type="Proteomes" id="UP001196980"/>
    </source>
</evidence>
<dbReference type="Pfam" id="PF01467">
    <property type="entry name" value="CTP_transf_like"/>
    <property type="match status" value="1"/>
</dbReference>
<dbReference type="PANTHER" id="PTHR43793">
    <property type="entry name" value="FAD SYNTHASE"/>
    <property type="match status" value="1"/>
</dbReference>
<dbReference type="SUPFAM" id="SSF52374">
    <property type="entry name" value="Nucleotidylyl transferase"/>
    <property type="match status" value="1"/>
</dbReference>
<comment type="caution">
    <text evidence="4">The sequence shown here is derived from an EMBL/GenBank/DDBJ whole genome shotgun (WGS) entry which is preliminary data.</text>
</comment>
<accession>A0ABS6RZP9</accession>
<sequence length="134" mass="14857">MSEKIVFTNGCFDILHAGHIRYLYQARAFGDVLVVAINSDASVGRLKPGRPIVSQAERAEVLGALMMVDYVTIFDEDTPYEIIRALRPHVLVKGGDWKIQDIIGADLVPEVHSVTYVGGMSTTNIINKIRERTT</sequence>
<keyword evidence="1" id="KW-0808">Transferase</keyword>
<dbReference type="InterPro" id="IPR050385">
    <property type="entry name" value="Archaeal_FAD_synthase"/>
</dbReference>
<evidence type="ECO:0000259" key="3">
    <source>
        <dbReference type="Pfam" id="PF01467"/>
    </source>
</evidence>
<dbReference type="PANTHER" id="PTHR43793:SF2">
    <property type="entry name" value="BIFUNCTIONAL PROTEIN HLDE"/>
    <property type="match status" value="1"/>
</dbReference>